<organism evidence="2 3">
    <name type="scientific">Prorocentrum cordatum</name>
    <dbReference type="NCBI Taxonomy" id="2364126"/>
    <lineage>
        <taxon>Eukaryota</taxon>
        <taxon>Sar</taxon>
        <taxon>Alveolata</taxon>
        <taxon>Dinophyceae</taxon>
        <taxon>Prorocentrales</taxon>
        <taxon>Prorocentraceae</taxon>
        <taxon>Prorocentrum</taxon>
    </lineage>
</organism>
<evidence type="ECO:0000256" key="1">
    <source>
        <dbReference type="SAM" id="MobiDB-lite"/>
    </source>
</evidence>
<evidence type="ECO:0000313" key="3">
    <source>
        <dbReference type="Proteomes" id="UP001189429"/>
    </source>
</evidence>
<sequence>MWALALQIIGAPSDIFKTLAAQPRKCNSKRIEEFQAFYVSLEGDRDLHRACIWFRLTVCAVSICSKKVRADGPPPTLMQLGRKRVQTETTSLLVELVPLLQHDAGLDLDATVASLLSTQAQIYMRFDEYQQFPGKLWTFTEKYNSGPHDAACQAFLHAPASSLDAGYSLPLQRGAWGRGSFAAALAFLQSQGVQDELARVFEESDATSMGVERKHHSDKRSQQRAKVMSVARASRNSVLQAFRTWRTRAMGDLYQNKKCTPSTPP</sequence>
<protein>
    <submittedName>
        <fullName evidence="2">Uncharacterized protein</fullName>
    </submittedName>
</protein>
<comment type="caution">
    <text evidence="2">The sequence shown here is derived from an EMBL/GenBank/DDBJ whole genome shotgun (WGS) entry which is preliminary data.</text>
</comment>
<accession>A0ABN9QAF3</accession>
<feature type="region of interest" description="Disordered" evidence="1">
    <location>
        <begin position="204"/>
        <end position="224"/>
    </location>
</feature>
<gene>
    <name evidence="2" type="ORF">PCOR1329_LOCUS8553</name>
</gene>
<keyword evidence="3" id="KW-1185">Reference proteome</keyword>
<name>A0ABN9QAF3_9DINO</name>
<dbReference type="EMBL" id="CAUYUJ010002349">
    <property type="protein sequence ID" value="CAK0800390.1"/>
    <property type="molecule type" value="Genomic_DNA"/>
</dbReference>
<evidence type="ECO:0000313" key="2">
    <source>
        <dbReference type="EMBL" id="CAK0800390.1"/>
    </source>
</evidence>
<proteinExistence type="predicted"/>
<dbReference type="Proteomes" id="UP001189429">
    <property type="component" value="Unassembled WGS sequence"/>
</dbReference>
<reference evidence="2" key="1">
    <citation type="submission" date="2023-10" db="EMBL/GenBank/DDBJ databases">
        <authorList>
            <person name="Chen Y."/>
            <person name="Shah S."/>
            <person name="Dougan E. K."/>
            <person name="Thang M."/>
            <person name="Chan C."/>
        </authorList>
    </citation>
    <scope>NUCLEOTIDE SEQUENCE [LARGE SCALE GENOMIC DNA]</scope>
</reference>